<dbReference type="EMBL" id="LXQA010413998">
    <property type="protein sequence ID" value="MCI50278.1"/>
    <property type="molecule type" value="Genomic_DNA"/>
</dbReference>
<evidence type="ECO:0000313" key="2">
    <source>
        <dbReference type="Proteomes" id="UP000265520"/>
    </source>
</evidence>
<name>A0A392SN06_9FABA</name>
<protein>
    <submittedName>
        <fullName evidence="1">Uncharacterized protein</fullName>
    </submittedName>
</protein>
<dbReference type="Proteomes" id="UP000265520">
    <property type="component" value="Unassembled WGS sequence"/>
</dbReference>
<feature type="non-terminal residue" evidence="1">
    <location>
        <position position="62"/>
    </location>
</feature>
<organism evidence="1 2">
    <name type="scientific">Trifolium medium</name>
    <dbReference type="NCBI Taxonomy" id="97028"/>
    <lineage>
        <taxon>Eukaryota</taxon>
        <taxon>Viridiplantae</taxon>
        <taxon>Streptophyta</taxon>
        <taxon>Embryophyta</taxon>
        <taxon>Tracheophyta</taxon>
        <taxon>Spermatophyta</taxon>
        <taxon>Magnoliopsida</taxon>
        <taxon>eudicotyledons</taxon>
        <taxon>Gunneridae</taxon>
        <taxon>Pentapetalae</taxon>
        <taxon>rosids</taxon>
        <taxon>fabids</taxon>
        <taxon>Fabales</taxon>
        <taxon>Fabaceae</taxon>
        <taxon>Papilionoideae</taxon>
        <taxon>50 kb inversion clade</taxon>
        <taxon>NPAAA clade</taxon>
        <taxon>Hologalegina</taxon>
        <taxon>IRL clade</taxon>
        <taxon>Trifolieae</taxon>
        <taxon>Trifolium</taxon>
    </lineage>
</organism>
<keyword evidence="2" id="KW-1185">Reference proteome</keyword>
<reference evidence="1 2" key="1">
    <citation type="journal article" date="2018" name="Front. Plant Sci.">
        <title>Red Clover (Trifolium pratense) and Zigzag Clover (T. medium) - A Picture of Genomic Similarities and Differences.</title>
        <authorList>
            <person name="Dluhosova J."/>
            <person name="Istvanek J."/>
            <person name="Nedelnik J."/>
            <person name="Repkova J."/>
        </authorList>
    </citation>
    <scope>NUCLEOTIDE SEQUENCE [LARGE SCALE GENOMIC DNA]</scope>
    <source>
        <strain evidence="2">cv. 10/8</strain>
        <tissue evidence="1">Leaf</tissue>
    </source>
</reference>
<sequence>MAEQWRKLVDSRRSYDFCFLFAQPSCKPNREKEKGGRVWCHREKEKEARGGRRWEGQIGARR</sequence>
<evidence type="ECO:0000313" key="1">
    <source>
        <dbReference type="EMBL" id="MCI50278.1"/>
    </source>
</evidence>
<dbReference type="AlphaFoldDB" id="A0A392SN06"/>
<accession>A0A392SN06</accession>
<proteinExistence type="predicted"/>
<comment type="caution">
    <text evidence="1">The sequence shown here is derived from an EMBL/GenBank/DDBJ whole genome shotgun (WGS) entry which is preliminary data.</text>
</comment>